<proteinExistence type="predicted"/>
<gene>
    <name evidence="2" type="ORF">GZH46_00739</name>
</gene>
<organism evidence="2 3">
    <name type="scientific">Fragariocoptes setiger</name>
    <dbReference type="NCBI Taxonomy" id="1670756"/>
    <lineage>
        <taxon>Eukaryota</taxon>
        <taxon>Metazoa</taxon>
        <taxon>Ecdysozoa</taxon>
        <taxon>Arthropoda</taxon>
        <taxon>Chelicerata</taxon>
        <taxon>Arachnida</taxon>
        <taxon>Acari</taxon>
        <taxon>Acariformes</taxon>
        <taxon>Trombidiformes</taxon>
        <taxon>Prostigmata</taxon>
        <taxon>Eupodina</taxon>
        <taxon>Eriophyoidea</taxon>
        <taxon>Phytoptidae</taxon>
        <taxon>Fragariocoptes</taxon>
    </lineage>
</organism>
<dbReference type="EMBL" id="JAIFTH010000089">
    <property type="protein sequence ID" value="KAG9510713.1"/>
    <property type="molecule type" value="Genomic_DNA"/>
</dbReference>
<feature type="non-terminal residue" evidence="2">
    <location>
        <position position="1"/>
    </location>
</feature>
<accession>A0ABQ7SBD1</accession>
<dbReference type="Proteomes" id="UP000825002">
    <property type="component" value="Unassembled WGS sequence"/>
</dbReference>
<feature type="domain" description="Partial AB-hydrolase lipase" evidence="1">
    <location>
        <begin position="60"/>
        <end position="117"/>
    </location>
</feature>
<name>A0ABQ7SBD1_9ACAR</name>
<dbReference type="Gene3D" id="3.40.50.1820">
    <property type="entry name" value="alpha/beta hydrolase"/>
    <property type="match status" value="1"/>
</dbReference>
<dbReference type="InterPro" id="IPR029058">
    <property type="entry name" value="AB_hydrolase_fold"/>
</dbReference>
<protein>
    <recommendedName>
        <fullName evidence="1">Partial AB-hydrolase lipase domain-containing protein</fullName>
    </recommendedName>
</protein>
<keyword evidence="3" id="KW-1185">Reference proteome</keyword>
<dbReference type="Pfam" id="PF04083">
    <property type="entry name" value="Abhydro_lipase"/>
    <property type="match status" value="1"/>
</dbReference>
<comment type="caution">
    <text evidence="2">The sequence shown here is derived from an EMBL/GenBank/DDBJ whole genome shotgun (WGS) entry which is preliminary data.</text>
</comment>
<reference evidence="2 3" key="1">
    <citation type="submission" date="2020-10" db="EMBL/GenBank/DDBJ databases">
        <authorList>
            <person name="Klimov P.B."/>
            <person name="Dyachkov S.M."/>
            <person name="Chetverikov P.E."/>
        </authorList>
    </citation>
    <scope>NUCLEOTIDE SEQUENCE [LARGE SCALE GENOMIC DNA]</scope>
    <source>
        <strain evidence="2">BMOC 18-1129-001#AD2665</strain>
        <tissue evidence="2">Entire mites</tissue>
    </source>
</reference>
<dbReference type="InterPro" id="IPR006693">
    <property type="entry name" value="AB_hydrolase_lipase"/>
</dbReference>
<evidence type="ECO:0000313" key="2">
    <source>
        <dbReference type="EMBL" id="KAG9510713.1"/>
    </source>
</evidence>
<evidence type="ECO:0000313" key="3">
    <source>
        <dbReference type="Proteomes" id="UP000825002"/>
    </source>
</evidence>
<sequence length="176" mass="19617">IQLAAIVSCSLDLTKLDLTKLENNALTEALPDTLDYLFGQYIEKFGLVDMSLVTASPQSLLKRAGFKYELYRVTTKDGYVLQMVRIINPLIVDRKSMRRLPVLFQCPFTASSSLFLVASLDDTRPQAYPPQSPPSGNSSTLFDNDAILNEVDLDKWAHHKSSSNRSLALMLANQGF</sequence>
<evidence type="ECO:0000259" key="1">
    <source>
        <dbReference type="Pfam" id="PF04083"/>
    </source>
</evidence>
<feature type="non-terminal residue" evidence="2">
    <location>
        <position position="176"/>
    </location>
</feature>